<accession>A0A2T8HH91</accession>
<evidence type="ECO:0000313" key="3">
    <source>
        <dbReference type="Proteomes" id="UP000245627"/>
    </source>
</evidence>
<name>A0A2T8HH91_9SPHI</name>
<proteinExistence type="predicted"/>
<dbReference type="RefSeq" id="WP_116776186.1">
    <property type="nucleotide sequence ID" value="NZ_QDKG01000004.1"/>
</dbReference>
<dbReference type="Proteomes" id="UP000245627">
    <property type="component" value="Unassembled WGS sequence"/>
</dbReference>
<gene>
    <name evidence="2" type="ORF">DC487_11840</name>
</gene>
<feature type="transmembrane region" description="Helical" evidence="1">
    <location>
        <begin position="59"/>
        <end position="78"/>
    </location>
</feature>
<keyword evidence="1" id="KW-0812">Transmembrane</keyword>
<reference evidence="2 3" key="1">
    <citation type="submission" date="2018-04" db="EMBL/GenBank/DDBJ databases">
        <title>Sphingobacterium cortibacter sp. nov.</title>
        <authorList>
            <person name="Li Y."/>
        </authorList>
    </citation>
    <scope>NUCLEOTIDE SEQUENCE [LARGE SCALE GENOMIC DNA]</scope>
    <source>
        <strain evidence="2 3">2c-3</strain>
    </source>
</reference>
<keyword evidence="1" id="KW-1133">Transmembrane helix</keyword>
<keyword evidence="3" id="KW-1185">Reference proteome</keyword>
<comment type="caution">
    <text evidence="2">The sequence shown here is derived from an EMBL/GenBank/DDBJ whole genome shotgun (WGS) entry which is preliminary data.</text>
</comment>
<dbReference type="OrthoDB" id="711121at2"/>
<evidence type="ECO:0000256" key="1">
    <source>
        <dbReference type="SAM" id="Phobius"/>
    </source>
</evidence>
<sequence length="79" mass="9083">MRLSPLNIVLACILVWAISELGEEGKALFSWGWLILLVIVVLVVDILCRLWARDTQKLWWMQITFILFTAVCAVLIKIL</sequence>
<dbReference type="AlphaFoldDB" id="A0A2T8HH91"/>
<protein>
    <submittedName>
        <fullName evidence="2">Uncharacterized protein</fullName>
    </submittedName>
</protein>
<keyword evidence="1" id="KW-0472">Membrane</keyword>
<organism evidence="2 3">
    <name type="scientific">Sphingobacterium corticibacter</name>
    <dbReference type="NCBI Taxonomy" id="2171749"/>
    <lineage>
        <taxon>Bacteria</taxon>
        <taxon>Pseudomonadati</taxon>
        <taxon>Bacteroidota</taxon>
        <taxon>Sphingobacteriia</taxon>
        <taxon>Sphingobacteriales</taxon>
        <taxon>Sphingobacteriaceae</taxon>
        <taxon>Sphingobacterium</taxon>
    </lineage>
</organism>
<dbReference type="EMBL" id="QDKG01000004">
    <property type="protein sequence ID" value="PVH24806.1"/>
    <property type="molecule type" value="Genomic_DNA"/>
</dbReference>
<feature type="transmembrane region" description="Helical" evidence="1">
    <location>
        <begin position="32"/>
        <end position="52"/>
    </location>
</feature>
<evidence type="ECO:0000313" key="2">
    <source>
        <dbReference type="EMBL" id="PVH24806.1"/>
    </source>
</evidence>